<evidence type="ECO:0000256" key="2">
    <source>
        <dbReference type="ARBA" id="ARBA00007739"/>
    </source>
</evidence>
<evidence type="ECO:0000256" key="16">
    <source>
        <dbReference type="ARBA" id="ARBA00034000"/>
    </source>
</evidence>
<keyword evidence="10" id="KW-0133">Cell shape</keyword>
<evidence type="ECO:0000256" key="7">
    <source>
        <dbReference type="ARBA" id="ARBA00022679"/>
    </source>
</evidence>
<dbReference type="GO" id="GO:0008360">
    <property type="term" value="P:regulation of cell shape"/>
    <property type="evidence" value="ECO:0007669"/>
    <property type="project" value="UniProtKB-KW"/>
</dbReference>
<dbReference type="InterPro" id="IPR001460">
    <property type="entry name" value="PCN-bd_Tpept"/>
</dbReference>
<keyword evidence="4" id="KW-0121">Carboxypeptidase</keyword>
<dbReference type="Proteomes" id="UP000199376">
    <property type="component" value="Unassembled WGS sequence"/>
</dbReference>
<dbReference type="InterPro" id="IPR012338">
    <property type="entry name" value="Beta-lactam/transpept-like"/>
</dbReference>
<evidence type="ECO:0000313" key="22">
    <source>
        <dbReference type="EMBL" id="SFB84007.1"/>
    </source>
</evidence>
<gene>
    <name evidence="22" type="ORF">SAMN05660453_0385</name>
</gene>
<keyword evidence="12 19" id="KW-1133">Transmembrane helix</keyword>
<feature type="domain" description="Penicillin-binding protein transpeptidase" evidence="20">
    <location>
        <begin position="343"/>
        <end position="591"/>
    </location>
</feature>
<dbReference type="PANTHER" id="PTHR32282:SF32">
    <property type="entry name" value="PENICILLIN-BINDING PROTEIN 2A"/>
    <property type="match status" value="1"/>
</dbReference>
<evidence type="ECO:0000256" key="6">
    <source>
        <dbReference type="ARBA" id="ARBA00022676"/>
    </source>
</evidence>
<keyword evidence="9" id="KW-0378">Hydrolase</keyword>
<dbReference type="InterPro" id="IPR050396">
    <property type="entry name" value="Glycosyltr_51/Transpeptidase"/>
</dbReference>
<comment type="similarity">
    <text evidence="1">In the C-terminal section; belongs to the transpeptidase family.</text>
</comment>
<dbReference type="GO" id="GO:0030288">
    <property type="term" value="C:outer membrane-bounded periplasmic space"/>
    <property type="evidence" value="ECO:0007669"/>
    <property type="project" value="TreeGrafter"/>
</dbReference>
<keyword evidence="8 19" id="KW-0812">Transmembrane</keyword>
<dbReference type="Pfam" id="PF00912">
    <property type="entry name" value="Transgly"/>
    <property type="match status" value="1"/>
</dbReference>
<dbReference type="Gene3D" id="1.10.3810.10">
    <property type="entry name" value="Biosynthetic peptidoglycan transglycosylase-like"/>
    <property type="match status" value="1"/>
</dbReference>
<keyword evidence="6" id="KW-0328">Glycosyltransferase</keyword>
<organism evidence="22 23">
    <name type="scientific">Fructobacillus durionis</name>
    <dbReference type="NCBI Taxonomy" id="283737"/>
    <lineage>
        <taxon>Bacteria</taxon>
        <taxon>Bacillati</taxon>
        <taxon>Bacillota</taxon>
        <taxon>Bacilli</taxon>
        <taxon>Lactobacillales</taxon>
        <taxon>Lactobacillaceae</taxon>
        <taxon>Fructobacillus</taxon>
    </lineage>
</organism>
<dbReference type="GO" id="GO:0009002">
    <property type="term" value="F:serine-type D-Ala-D-Ala carboxypeptidase activity"/>
    <property type="evidence" value="ECO:0007669"/>
    <property type="project" value="UniProtKB-EC"/>
</dbReference>
<dbReference type="SUPFAM" id="SSF53955">
    <property type="entry name" value="Lysozyme-like"/>
    <property type="match status" value="1"/>
</dbReference>
<keyword evidence="3" id="KW-1003">Cell membrane</keyword>
<evidence type="ECO:0000259" key="21">
    <source>
        <dbReference type="Pfam" id="PF00912"/>
    </source>
</evidence>
<proteinExistence type="inferred from homology"/>
<dbReference type="GO" id="GO:0009252">
    <property type="term" value="P:peptidoglycan biosynthetic process"/>
    <property type="evidence" value="ECO:0007669"/>
    <property type="project" value="UniProtKB-KW"/>
</dbReference>
<feature type="region of interest" description="Disordered" evidence="18">
    <location>
        <begin position="632"/>
        <end position="661"/>
    </location>
</feature>
<keyword evidence="14" id="KW-0511">Multifunctional enzyme</keyword>
<evidence type="ECO:0000313" key="23">
    <source>
        <dbReference type="Proteomes" id="UP000199376"/>
    </source>
</evidence>
<dbReference type="NCBIfam" id="TIGR02074">
    <property type="entry name" value="PBP_1a_fam"/>
    <property type="match status" value="1"/>
</dbReference>
<dbReference type="GO" id="GO:0008658">
    <property type="term" value="F:penicillin binding"/>
    <property type="evidence" value="ECO:0007669"/>
    <property type="project" value="InterPro"/>
</dbReference>
<dbReference type="GO" id="GO:0071555">
    <property type="term" value="P:cell wall organization"/>
    <property type="evidence" value="ECO:0007669"/>
    <property type="project" value="UniProtKB-KW"/>
</dbReference>
<protein>
    <submittedName>
        <fullName evidence="22">Penicillin-binding protein 2A</fullName>
    </submittedName>
</protein>
<dbReference type="AlphaFoldDB" id="A0A1I1EAA8"/>
<evidence type="ECO:0000256" key="5">
    <source>
        <dbReference type="ARBA" id="ARBA00022670"/>
    </source>
</evidence>
<comment type="similarity">
    <text evidence="2">In the N-terminal section; belongs to the glycosyltransferase 51 family.</text>
</comment>
<dbReference type="SUPFAM" id="SSF56601">
    <property type="entry name" value="beta-lactamase/transpeptidase-like"/>
    <property type="match status" value="1"/>
</dbReference>
<evidence type="ECO:0000256" key="10">
    <source>
        <dbReference type="ARBA" id="ARBA00022960"/>
    </source>
</evidence>
<feature type="compositionally biased region" description="Polar residues" evidence="18">
    <location>
        <begin position="632"/>
        <end position="643"/>
    </location>
</feature>
<dbReference type="STRING" id="283737.SAMN05660453_0385"/>
<feature type="compositionally biased region" description="Low complexity" evidence="18">
    <location>
        <begin position="566"/>
        <end position="581"/>
    </location>
</feature>
<dbReference type="Pfam" id="PF00905">
    <property type="entry name" value="Transpeptidase"/>
    <property type="match status" value="1"/>
</dbReference>
<dbReference type="GO" id="GO:0006508">
    <property type="term" value="P:proteolysis"/>
    <property type="evidence" value="ECO:0007669"/>
    <property type="project" value="UniProtKB-KW"/>
</dbReference>
<dbReference type="Gene3D" id="3.40.710.10">
    <property type="entry name" value="DD-peptidase/beta-lactamase superfamily"/>
    <property type="match status" value="1"/>
</dbReference>
<dbReference type="PANTHER" id="PTHR32282">
    <property type="entry name" value="BINDING PROTEIN TRANSPEPTIDASE, PUTATIVE-RELATED"/>
    <property type="match status" value="1"/>
</dbReference>
<dbReference type="Gene3D" id="6.20.370.110">
    <property type="match status" value="1"/>
</dbReference>
<keyword evidence="15" id="KW-0961">Cell wall biogenesis/degradation</keyword>
<dbReference type="InterPro" id="IPR023346">
    <property type="entry name" value="Lysozyme-like_dom_sf"/>
</dbReference>
<keyword evidence="7" id="KW-0808">Transferase</keyword>
<evidence type="ECO:0000256" key="15">
    <source>
        <dbReference type="ARBA" id="ARBA00023316"/>
    </source>
</evidence>
<evidence type="ECO:0000256" key="3">
    <source>
        <dbReference type="ARBA" id="ARBA00022475"/>
    </source>
</evidence>
<comment type="catalytic activity">
    <reaction evidence="16">
        <text>Preferential cleavage: (Ac)2-L-Lys-D-Ala-|-D-Ala. Also transpeptidation of peptidyl-alanyl moieties that are N-acyl substituents of D-alanine.</text>
        <dbReference type="EC" id="3.4.16.4"/>
    </reaction>
</comment>
<reference evidence="22 23" key="1">
    <citation type="submission" date="2016-10" db="EMBL/GenBank/DDBJ databases">
        <authorList>
            <person name="de Groot N.N."/>
        </authorList>
    </citation>
    <scope>NUCLEOTIDE SEQUENCE [LARGE SCALE GENOMIC DNA]</scope>
    <source>
        <strain evidence="22 23">DSM 19113</strain>
    </source>
</reference>
<dbReference type="InterPro" id="IPR001264">
    <property type="entry name" value="Glyco_trans_51"/>
</dbReference>
<dbReference type="InterPro" id="IPR036950">
    <property type="entry name" value="PBP_transglycosylase"/>
</dbReference>
<evidence type="ECO:0000256" key="4">
    <source>
        <dbReference type="ARBA" id="ARBA00022645"/>
    </source>
</evidence>
<dbReference type="EMBL" id="FOLI01000001">
    <property type="protein sequence ID" value="SFB84007.1"/>
    <property type="molecule type" value="Genomic_DNA"/>
</dbReference>
<evidence type="ECO:0000256" key="14">
    <source>
        <dbReference type="ARBA" id="ARBA00023268"/>
    </source>
</evidence>
<evidence type="ECO:0000256" key="11">
    <source>
        <dbReference type="ARBA" id="ARBA00022984"/>
    </source>
</evidence>
<comment type="catalytic activity">
    <reaction evidence="17">
        <text>[GlcNAc-(1-&gt;4)-Mur2Ac(oyl-L-Ala-gamma-D-Glu-L-Lys-D-Ala-D-Ala)](n)-di-trans,octa-cis-undecaprenyl diphosphate + beta-D-GlcNAc-(1-&gt;4)-Mur2Ac(oyl-L-Ala-gamma-D-Glu-L-Lys-D-Ala-D-Ala)-di-trans,octa-cis-undecaprenyl diphosphate = [GlcNAc-(1-&gt;4)-Mur2Ac(oyl-L-Ala-gamma-D-Glu-L-Lys-D-Ala-D-Ala)](n+1)-di-trans,octa-cis-undecaprenyl diphosphate + di-trans,octa-cis-undecaprenyl diphosphate + H(+)</text>
        <dbReference type="Rhea" id="RHEA:23708"/>
        <dbReference type="Rhea" id="RHEA-COMP:9602"/>
        <dbReference type="Rhea" id="RHEA-COMP:9603"/>
        <dbReference type="ChEBI" id="CHEBI:15378"/>
        <dbReference type="ChEBI" id="CHEBI:58405"/>
        <dbReference type="ChEBI" id="CHEBI:60033"/>
        <dbReference type="ChEBI" id="CHEBI:78435"/>
        <dbReference type="EC" id="2.4.99.28"/>
    </reaction>
</comment>
<evidence type="ECO:0000256" key="13">
    <source>
        <dbReference type="ARBA" id="ARBA00023136"/>
    </source>
</evidence>
<feature type="region of interest" description="Disordered" evidence="18">
    <location>
        <begin position="555"/>
        <end position="583"/>
    </location>
</feature>
<feature type="domain" description="Glycosyl transferase family 51" evidence="21">
    <location>
        <begin position="75"/>
        <end position="250"/>
    </location>
</feature>
<evidence type="ECO:0000256" key="17">
    <source>
        <dbReference type="ARBA" id="ARBA00049902"/>
    </source>
</evidence>
<sequence length="692" mass="75535">MKTNISMKHTAFWQKVSPVWNRYQLGRLIILIFMTIFLAASAYGIFNAKTAHVSSLQSSLSQTTDVYDNSGNKAGSLYSQKGTYVKYNQISPSMKNAVLSIEDRNFYKEHGFSFKGLARAAFLLFKNKLTGSDTISGGGSTLTQQLVKNAYLTQEQTFTRKFKEIFLSVQVEKTYSKNDIITMYLNNAWFGHGVWGVEDASEKYFGIHASELNTEQAATLAGMLTNPSGFNPIDNPTRSKSRRNLVIQTMYENKKISHSEALAAKATDITLKDNYSGDESYRYPWYFDSVINEAINTYGLTEKDIMNKGYKIYTTLNQKDQENLQNDYQKNALFGNQNEAQAATIVLNANTGGVRAVVGGRETTHTYRGFNRATQSQLQPGSIIKPLVVYTPALLDGYSINSTLPNKKMNFGTNNYSPNNALNVQTGDVKMYEALEHSYNIPAVYLLDKLGVNTGYSWGKKFGLPLVSSDKNYALALGGLTKGVSPQQMASAYTTFANGGKMSEAHYITKIVDSTGKTIVAKPKAKQTQLISKSVADKMTKMMLGTYTNGTGKGATPSGYTIAGKTGTTENPNSTNNSNSSKDSWAVAYTNDVVQVSWEGLEGNTTSSLPIGLMATIGNLVKTSMGQILPNTEETSFSVTDANKSTSTSSSKSSSGSSSSWANDAVDNISNGINTTVAGANKVWDTVTGWFS</sequence>
<dbReference type="GO" id="GO:0008955">
    <property type="term" value="F:peptidoglycan glycosyltransferase activity"/>
    <property type="evidence" value="ECO:0007669"/>
    <property type="project" value="UniProtKB-EC"/>
</dbReference>
<name>A0A1I1EAA8_9LACO</name>
<keyword evidence="11" id="KW-0573">Peptidoglycan synthesis</keyword>
<evidence type="ECO:0000256" key="9">
    <source>
        <dbReference type="ARBA" id="ARBA00022801"/>
    </source>
</evidence>
<evidence type="ECO:0000256" key="1">
    <source>
        <dbReference type="ARBA" id="ARBA00007090"/>
    </source>
</evidence>
<feature type="transmembrane region" description="Helical" evidence="19">
    <location>
        <begin position="25"/>
        <end position="46"/>
    </location>
</feature>
<dbReference type="RefSeq" id="WP_244269328.1">
    <property type="nucleotide sequence ID" value="NZ_FOLI01000001.1"/>
</dbReference>
<feature type="compositionally biased region" description="Low complexity" evidence="18">
    <location>
        <begin position="644"/>
        <end position="660"/>
    </location>
</feature>
<evidence type="ECO:0000256" key="8">
    <source>
        <dbReference type="ARBA" id="ARBA00022692"/>
    </source>
</evidence>
<evidence type="ECO:0000256" key="12">
    <source>
        <dbReference type="ARBA" id="ARBA00022989"/>
    </source>
</evidence>
<evidence type="ECO:0000256" key="19">
    <source>
        <dbReference type="SAM" id="Phobius"/>
    </source>
</evidence>
<evidence type="ECO:0000259" key="20">
    <source>
        <dbReference type="Pfam" id="PF00905"/>
    </source>
</evidence>
<accession>A0A1I1EAA8</accession>
<keyword evidence="5" id="KW-0645">Protease</keyword>
<keyword evidence="23" id="KW-1185">Reference proteome</keyword>
<dbReference type="FunFam" id="1.10.3810.10:FF:000001">
    <property type="entry name" value="Penicillin-binding protein 1A"/>
    <property type="match status" value="1"/>
</dbReference>
<evidence type="ECO:0000256" key="18">
    <source>
        <dbReference type="SAM" id="MobiDB-lite"/>
    </source>
</evidence>
<keyword evidence="13 19" id="KW-0472">Membrane</keyword>